<organism evidence="13 14">
    <name type="scientific">Phyllosticta capitalensis</name>
    <dbReference type="NCBI Taxonomy" id="121624"/>
    <lineage>
        <taxon>Eukaryota</taxon>
        <taxon>Fungi</taxon>
        <taxon>Dikarya</taxon>
        <taxon>Ascomycota</taxon>
        <taxon>Pezizomycotina</taxon>
        <taxon>Dothideomycetes</taxon>
        <taxon>Dothideomycetes incertae sedis</taxon>
        <taxon>Botryosphaeriales</taxon>
        <taxon>Phyllostictaceae</taxon>
        <taxon>Phyllosticta</taxon>
    </lineage>
</organism>
<comment type="similarity">
    <text evidence="2 11">Belongs to the zinc-containing alcohol dehydrogenase family.</text>
</comment>
<evidence type="ECO:0000313" key="14">
    <source>
        <dbReference type="Proteomes" id="UP001492380"/>
    </source>
</evidence>
<dbReference type="InterPro" id="IPR002328">
    <property type="entry name" value="ADH_Zn_CS"/>
</dbReference>
<evidence type="ECO:0000256" key="3">
    <source>
        <dbReference type="ARBA" id="ARBA00022723"/>
    </source>
</evidence>
<dbReference type="SUPFAM" id="SSF51735">
    <property type="entry name" value="NAD(P)-binding Rossmann-fold domains"/>
    <property type="match status" value="1"/>
</dbReference>
<accession>A0ABR1YNU8</accession>
<dbReference type="InterPro" id="IPR020843">
    <property type="entry name" value="ER"/>
</dbReference>
<comment type="caution">
    <text evidence="13">The sequence shown here is derived from an EMBL/GenBank/DDBJ whole genome shotgun (WGS) entry which is preliminary data.</text>
</comment>
<dbReference type="SMART" id="SM00829">
    <property type="entry name" value="PKS_ER"/>
    <property type="match status" value="1"/>
</dbReference>
<reference evidence="13 14" key="1">
    <citation type="submission" date="2024-04" db="EMBL/GenBank/DDBJ databases">
        <title>Phyllosticta paracitricarpa is synonymous to the EU quarantine fungus P. citricarpa based on phylogenomic analyses.</title>
        <authorList>
            <consortium name="Lawrence Berkeley National Laboratory"/>
            <person name="Van Ingen-Buijs V.A."/>
            <person name="Van Westerhoven A.C."/>
            <person name="Haridas S."/>
            <person name="Skiadas P."/>
            <person name="Martin F."/>
            <person name="Groenewald J.Z."/>
            <person name="Crous P.W."/>
            <person name="Seidl M.F."/>
        </authorList>
    </citation>
    <scope>NUCLEOTIDE SEQUENCE [LARGE SCALE GENOMIC DNA]</scope>
    <source>
        <strain evidence="13 14">CBS 123374</strain>
    </source>
</reference>
<comment type="pathway">
    <text evidence="8">Carbohydrate degradation; L-arabinose degradation via L-arabinitol; D-xylulose 5-phosphate from L-arabinose (fungal route): step 4/5.</text>
</comment>
<protein>
    <recommendedName>
        <fullName evidence="9">D-xylulose reductase</fullName>
        <ecNumber evidence="9">1.1.1.9</ecNumber>
    </recommendedName>
    <alternativeName>
        <fullName evidence="10">Xylitol dehydrogenase A</fullName>
    </alternativeName>
</protein>
<dbReference type="EC" id="1.1.1.9" evidence="9"/>
<evidence type="ECO:0000256" key="9">
    <source>
        <dbReference type="ARBA" id="ARBA00026119"/>
    </source>
</evidence>
<dbReference type="CDD" id="cd05285">
    <property type="entry name" value="sorbitol_DH"/>
    <property type="match status" value="1"/>
</dbReference>
<dbReference type="EMBL" id="JBBWRZ010000005">
    <property type="protein sequence ID" value="KAK8235087.1"/>
    <property type="molecule type" value="Genomic_DNA"/>
</dbReference>
<gene>
    <name evidence="13" type="ORF">HDK90DRAFT_483808</name>
</gene>
<proteinExistence type="inferred from homology"/>
<name>A0ABR1YNU8_9PEZI</name>
<dbReference type="PANTHER" id="PTHR43161:SF9">
    <property type="entry name" value="SORBITOL DEHYDROGENASE"/>
    <property type="match status" value="1"/>
</dbReference>
<sequence length="392" mass="41531">MADTTTTTSSWPAEDEKNPSLLLYAPGDARYENRPIPQPSDPRDVLVRIAYVGCCGSDVHFWRHGGMTHKVSPSNPIVMGHEASGTIASLASPSPSSPPTGGLRPGDRVAIEPGFPCRSCAVCKSGRYNLCRAMRFAAAPRHGDPAQSTHGTLSKYFRIPSDFCYRIPDSVGLDEAVLVEPLAVAVHAAKLAGVRHGQRVVVFGAGTIGVFCAAVARAFGASAVVVVDVLQRKLEFARSFVDKGGVEGVRPEREKSPEENARRIVDAANAISSPSPSDAQGVDVVLEATGAEACVQTGIHALSPGGTFIQVGLGASHLQFPMVVMSEKELNVKGCFRYGAGDFETALALMAEGAVPVRRLISSEVPFERATEAWERTARGEGIKNLIRGVEG</sequence>
<dbReference type="Pfam" id="PF08240">
    <property type="entry name" value="ADH_N"/>
    <property type="match status" value="1"/>
</dbReference>
<comment type="cofactor">
    <cofactor evidence="1 11">
        <name>Zn(2+)</name>
        <dbReference type="ChEBI" id="CHEBI:29105"/>
    </cofactor>
</comment>
<evidence type="ECO:0000256" key="8">
    <source>
        <dbReference type="ARBA" id="ARBA00025713"/>
    </source>
</evidence>
<evidence type="ECO:0000256" key="2">
    <source>
        <dbReference type="ARBA" id="ARBA00008072"/>
    </source>
</evidence>
<dbReference type="Gene3D" id="3.90.180.10">
    <property type="entry name" value="Medium-chain alcohol dehydrogenases, catalytic domain"/>
    <property type="match status" value="1"/>
</dbReference>
<keyword evidence="6" id="KW-0520">NAD</keyword>
<dbReference type="InterPro" id="IPR036291">
    <property type="entry name" value="NAD(P)-bd_dom_sf"/>
</dbReference>
<evidence type="ECO:0000256" key="6">
    <source>
        <dbReference type="ARBA" id="ARBA00023027"/>
    </source>
</evidence>
<evidence type="ECO:0000256" key="11">
    <source>
        <dbReference type="RuleBase" id="RU361277"/>
    </source>
</evidence>
<dbReference type="Proteomes" id="UP001492380">
    <property type="component" value="Unassembled WGS sequence"/>
</dbReference>
<dbReference type="Pfam" id="PF00107">
    <property type="entry name" value="ADH_zinc_N"/>
    <property type="match status" value="1"/>
</dbReference>
<keyword evidence="3 11" id="KW-0479">Metal-binding</keyword>
<evidence type="ECO:0000256" key="5">
    <source>
        <dbReference type="ARBA" id="ARBA00023002"/>
    </source>
</evidence>
<dbReference type="PANTHER" id="PTHR43161">
    <property type="entry name" value="SORBITOL DEHYDROGENASE"/>
    <property type="match status" value="1"/>
</dbReference>
<feature type="domain" description="Enoyl reductase (ER)" evidence="12">
    <location>
        <begin position="27"/>
        <end position="387"/>
    </location>
</feature>
<evidence type="ECO:0000256" key="4">
    <source>
        <dbReference type="ARBA" id="ARBA00022833"/>
    </source>
</evidence>
<dbReference type="SUPFAM" id="SSF50129">
    <property type="entry name" value="GroES-like"/>
    <property type="match status" value="1"/>
</dbReference>
<dbReference type="InterPro" id="IPR013154">
    <property type="entry name" value="ADH-like_N"/>
</dbReference>
<evidence type="ECO:0000256" key="10">
    <source>
        <dbReference type="ARBA" id="ARBA00030139"/>
    </source>
</evidence>
<comment type="function">
    <text evidence="7">Xylitol dehydrogenase which catalyzes the conversion of xylitol to D-xylulose. Xylose is a major component of hemicelluloses such as xylan. Most fungi utilize D-xylose via three enzymatic reactions, xylose reductase (XR), xylitol dehydrogenase (XDH), and xylulokinase, to form xylulose 5-phosphate, which enters pentose phosphate pathway.</text>
</comment>
<evidence type="ECO:0000256" key="7">
    <source>
        <dbReference type="ARBA" id="ARBA00024843"/>
    </source>
</evidence>
<dbReference type="InterPro" id="IPR045306">
    <property type="entry name" value="SDH-like"/>
</dbReference>
<dbReference type="PROSITE" id="PS00059">
    <property type="entry name" value="ADH_ZINC"/>
    <property type="match status" value="1"/>
</dbReference>
<evidence type="ECO:0000313" key="13">
    <source>
        <dbReference type="EMBL" id="KAK8235087.1"/>
    </source>
</evidence>
<dbReference type="Gene3D" id="3.40.50.720">
    <property type="entry name" value="NAD(P)-binding Rossmann-like Domain"/>
    <property type="match status" value="1"/>
</dbReference>
<keyword evidence="14" id="KW-1185">Reference proteome</keyword>
<evidence type="ECO:0000259" key="12">
    <source>
        <dbReference type="SMART" id="SM00829"/>
    </source>
</evidence>
<keyword evidence="4 11" id="KW-0862">Zinc</keyword>
<keyword evidence="5" id="KW-0560">Oxidoreductase</keyword>
<evidence type="ECO:0000256" key="1">
    <source>
        <dbReference type="ARBA" id="ARBA00001947"/>
    </source>
</evidence>
<dbReference type="InterPro" id="IPR013149">
    <property type="entry name" value="ADH-like_C"/>
</dbReference>
<dbReference type="InterPro" id="IPR011032">
    <property type="entry name" value="GroES-like_sf"/>
</dbReference>